<name>A0A9W8LX21_9FUNG</name>
<dbReference type="OrthoDB" id="5550659at2759"/>
<feature type="region of interest" description="Disordered" evidence="1">
    <location>
        <begin position="1"/>
        <end position="29"/>
    </location>
</feature>
<dbReference type="EMBL" id="JANBUW010000981">
    <property type="protein sequence ID" value="KAJ2844788.1"/>
    <property type="molecule type" value="Genomic_DNA"/>
</dbReference>
<evidence type="ECO:0000313" key="3">
    <source>
        <dbReference type="Proteomes" id="UP001139887"/>
    </source>
</evidence>
<proteinExistence type="predicted"/>
<dbReference type="Proteomes" id="UP001139887">
    <property type="component" value="Unassembled WGS sequence"/>
</dbReference>
<sequence>DRRRSEAQSSRSGKKSAKRARPQPLPEIPHDTLVELRQVQHELFTQTSEVARHISTWAIGVLAVFVSVADMKGNCKLSDLIGLPGTKAVFQLLVLAVESSFTLQGVDGAEQAFVDAVMATTKDPRAISWILNQYGISHSSHFLHCIHMYAISLLAQGDAAAANLESSGLGTAINDLAATHPEQHQKAMDRILDAYRQAVSSYSNTENAEEQIPENDYRRFVLFYMLQSHSAKLYSSSAWLGDAIRFEMRTGFSRFVVYQGQTIRAQPLAESIEVLYGDHQGPSKKLSDQPLGIERVLGVFELVALVAGSNEAVEDTEMADADGDQQCQAFIDACAQTLRRLVGREQEIVVLGHLPRIVKNMPQPIMNGLPEAVQRGGRIFNNGPISHPSTTLSEAEDTCRHLFAIADAADSRTARGRQLRLLLWEAAPMLIEILAARLDSPGAAKALVRMLVDSWPLRAGCEPDVQAIMALYRSLLAISECNRGVVFQQLLNVFGARFSNNAGPSQTQHAVDLLAASVDCQTQISCGAGPRIIKEPVSDLCGVLAANWRLVWSRCFGLSLEEGERLAGGASAWTMREKLVQALQRLMQLRPVLRKIDCIALVEHSLYELAKIQDAMLHPSFSGRSHADVGAMLGLARKLLMLCSVVVRSASGGVERLAMERLMQLLLVLPDPASPHAATSRVFARLKDSVGLNNMLRELPLQEQGSTAPMQNLEEALEGRLLPATVAASRQKKPAPSGNANLAMAEQLLWQNA</sequence>
<gene>
    <name evidence="2" type="ORF">IWW36_005044</name>
</gene>
<feature type="compositionally biased region" description="Basic residues" evidence="1">
    <location>
        <begin position="12"/>
        <end position="21"/>
    </location>
</feature>
<comment type="caution">
    <text evidence="2">The sequence shown here is derived from an EMBL/GenBank/DDBJ whole genome shotgun (WGS) entry which is preliminary data.</text>
</comment>
<feature type="non-terminal residue" evidence="2">
    <location>
        <position position="753"/>
    </location>
</feature>
<evidence type="ECO:0000256" key="1">
    <source>
        <dbReference type="SAM" id="MobiDB-lite"/>
    </source>
</evidence>
<feature type="non-terminal residue" evidence="2">
    <location>
        <position position="1"/>
    </location>
</feature>
<keyword evidence="3" id="KW-1185">Reference proteome</keyword>
<protein>
    <submittedName>
        <fullName evidence="2">Uncharacterized protein</fullName>
    </submittedName>
</protein>
<accession>A0A9W8LX21</accession>
<dbReference type="AlphaFoldDB" id="A0A9W8LX21"/>
<evidence type="ECO:0000313" key="2">
    <source>
        <dbReference type="EMBL" id="KAJ2844788.1"/>
    </source>
</evidence>
<reference evidence="2" key="1">
    <citation type="submission" date="2022-07" db="EMBL/GenBank/DDBJ databases">
        <title>Phylogenomic reconstructions and comparative analyses of Kickxellomycotina fungi.</title>
        <authorList>
            <person name="Reynolds N.K."/>
            <person name="Stajich J.E."/>
            <person name="Barry K."/>
            <person name="Grigoriev I.V."/>
            <person name="Crous P."/>
            <person name="Smith M.E."/>
        </authorList>
    </citation>
    <scope>NUCLEOTIDE SEQUENCE</scope>
    <source>
        <strain evidence="2">NRRL 1566</strain>
    </source>
</reference>
<organism evidence="2 3">
    <name type="scientific">Coemansia brasiliensis</name>
    <dbReference type="NCBI Taxonomy" id="2650707"/>
    <lineage>
        <taxon>Eukaryota</taxon>
        <taxon>Fungi</taxon>
        <taxon>Fungi incertae sedis</taxon>
        <taxon>Zoopagomycota</taxon>
        <taxon>Kickxellomycotina</taxon>
        <taxon>Kickxellomycetes</taxon>
        <taxon>Kickxellales</taxon>
        <taxon>Kickxellaceae</taxon>
        <taxon>Coemansia</taxon>
    </lineage>
</organism>